<accession>A0A8B6C075</accession>
<dbReference type="Proteomes" id="UP000596742">
    <property type="component" value="Unassembled WGS sequence"/>
</dbReference>
<proteinExistence type="predicted"/>
<gene>
    <name evidence="1" type="ORF">MGAL_10B069119</name>
</gene>
<name>A0A8B6C075_MYTGA</name>
<protein>
    <submittedName>
        <fullName evidence="1">Uncharacterized protein</fullName>
    </submittedName>
</protein>
<feature type="non-terminal residue" evidence="1">
    <location>
        <position position="1"/>
    </location>
</feature>
<comment type="caution">
    <text evidence="1">The sequence shown here is derived from an EMBL/GenBank/DDBJ whole genome shotgun (WGS) entry which is preliminary data.</text>
</comment>
<sequence>WRAKIEDTVVYPKTAVPGYHSMRVTLIEACKNQPTTYMGYAKVHIAKECFYRFHFRKDETYLLSGYQKHINGIDRWIIDYCSPNRVSSEYESCDYPYHEHYCGYNCGKKC</sequence>
<evidence type="ECO:0000313" key="1">
    <source>
        <dbReference type="EMBL" id="VDH97886.1"/>
    </source>
</evidence>
<dbReference type="EMBL" id="UYJE01000950">
    <property type="protein sequence ID" value="VDH97886.1"/>
    <property type="molecule type" value="Genomic_DNA"/>
</dbReference>
<evidence type="ECO:0000313" key="2">
    <source>
        <dbReference type="Proteomes" id="UP000596742"/>
    </source>
</evidence>
<keyword evidence="2" id="KW-1185">Reference proteome</keyword>
<reference evidence="1" key="1">
    <citation type="submission" date="2018-11" db="EMBL/GenBank/DDBJ databases">
        <authorList>
            <person name="Alioto T."/>
            <person name="Alioto T."/>
        </authorList>
    </citation>
    <scope>NUCLEOTIDE SEQUENCE</scope>
</reference>
<dbReference type="AlphaFoldDB" id="A0A8B6C075"/>
<dbReference type="OrthoDB" id="10343671at2759"/>
<organism evidence="1 2">
    <name type="scientific">Mytilus galloprovincialis</name>
    <name type="common">Mediterranean mussel</name>
    <dbReference type="NCBI Taxonomy" id="29158"/>
    <lineage>
        <taxon>Eukaryota</taxon>
        <taxon>Metazoa</taxon>
        <taxon>Spiralia</taxon>
        <taxon>Lophotrochozoa</taxon>
        <taxon>Mollusca</taxon>
        <taxon>Bivalvia</taxon>
        <taxon>Autobranchia</taxon>
        <taxon>Pteriomorphia</taxon>
        <taxon>Mytilida</taxon>
        <taxon>Mytiloidea</taxon>
        <taxon>Mytilidae</taxon>
        <taxon>Mytilinae</taxon>
        <taxon>Mytilus</taxon>
    </lineage>
</organism>